<sequence length="84" mass="9426">MEYEKKQLLVTFVLLFFSSCRRLTACLTLISAIPPAPLGAQHRVCPVSIFLIPSFLCCNTTIHEKSAGYVLVLRFTRAEAAPRR</sequence>
<accession>R0JPA1</accession>
<gene>
    <name evidence="1" type="ORF">Anapl_07335</name>
</gene>
<dbReference type="AlphaFoldDB" id="R0JPA1"/>
<evidence type="ECO:0000313" key="1">
    <source>
        <dbReference type="EMBL" id="EOA99175.1"/>
    </source>
</evidence>
<proteinExistence type="predicted"/>
<keyword evidence="2" id="KW-1185">Reference proteome</keyword>
<dbReference type="Proteomes" id="UP000296049">
    <property type="component" value="Unassembled WGS sequence"/>
</dbReference>
<reference evidence="2" key="1">
    <citation type="journal article" date="2013" name="Nat. Genet.">
        <title>The duck genome and transcriptome provide insight into an avian influenza virus reservoir species.</title>
        <authorList>
            <person name="Huang Y."/>
            <person name="Li Y."/>
            <person name="Burt D.W."/>
            <person name="Chen H."/>
            <person name="Zhang Y."/>
            <person name="Qian W."/>
            <person name="Kim H."/>
            <person name="Gan S."/>
            <person name="Zhao Y."/>
            <person name="Li J."/>
            <person name="Yi K."/>
            <person name="Feng H."/>
            <person name="Zhu P."/>
            <person name="Li B."/>
            <person name="Liu Q."/>
            <person name="Fairley S."/>
            <person name="Magor K.E."/>
            <person name="Du Z."/>
            <person name="Hu X."/>
            <person name="Goodman L."/>
            <person name="Tafer H."/>
            <person name="Vignal A."/>
            <person name="Lee T."/>
            <person name="Kim K.W."/>
            <person name="Sheng Z."/>
            <person name="An Y."/>
            <person name="Searle S."/>
            <person name="Herrero J."/>
            <person name="Groenen M.A."/>
            <person name="Crooijmans R.P."/>
            <person name="Faraut T."/>
            <person name="Cai Q."/>
            <person name="Webster R.G."/>
            <person name="Aldridge J.R."/>
            <person name="Warren W.C."/>
            <person name="Bartschat S."/>
            <person name="Kehr S."/>
            <person name="Marz M."/>
            <person name="Stadler P.F."/>
            <person name="Smith J."/>
            <person name="Kraus R.H."/>
            <person name="Zhao Y."/>
            <person name="Ren L."/>
            <person name="Fei J."/>
            <person name="Morisson M."/>
            <person name="Kaiser P."/>
            <person name="Griffin D.K."/>
            <person name="Rao M."/>
            <person name="Pitel F."/>
            <person name="Wang J."/>
            <person name="Li N."/>
        </authorList>
    </citation>
    <scope>NUCLEOTIDE SEQUENCE [LARGE SCALE GENOMIC DNA]</scope>
</reference>
<organism evidence="1 2">
    <name type="scientific">Anas platyrhynchos</name>
    <name type="common">Mallard</name>
    <name type="synonym">Anas boschas</name>
    <dbReference type="NCBI Taxonomy" id="8839"/>
    <lineage>
        <taxon>Eukaryota</taxon>
        <taxon>Metazoa</taxon>
        <taxon>Chordata</taxon>
        <taxon>Craniata</taxon>
        <taxon>Vertebrata</taxon>
        <taxon>Euteleostomi</taxon>
        <taxon>Archelosauria</taxon>
        <taxon>Archosauria</taxon>
        <taxon>Dinosauria</taxon>
        <taxon>Saurischia</taxon>
        <taxon>Theropoda</taxon>
        <taxon>Coelurosauria</taxon>
        <taxon>Aves</taxon>
        <taxon>Neognathae</taxon>
        <taxon>Galloanserae</taxon>
        <taxon>Anseriformes</taxon>
        <taxon>Anatidae</taxon>
        <taxon>Anatinae</taxon>
        <taxon>Anas</taxon>
    </lineage>
</organism>
<dbReference type="PROSITE" id="PS51257">
    <property type="entry name" value="PROKAR_LIPOPROTEIN"/>
    <property type="match status" value="1"/>
</dbReference>
<evidence type="ECO:0000313" key="2">
    <source>
        <dbReference type="Proteomes" id="UP000296049"/>
    </source>
</evidence>
<protein>
    <submittedName>
        <fullName evidence="1">Uncharacterized protein</fullName>
    </submittedName>
</protein>
<name>R0JPA1_ANAPL</name>
<dbReference type="EMBL" id="KB743364">
    <property type="protein sequence ID" value="EOA99175.1"/>
    <property type="molecule type" value="Genomic_DNA"/>
</dbReference>